<keyword evidence="8" id="KW-1185">Reference proteome</keyword>
<dbReference type="InterPro" id="IPR006433">
    <property type="entry name" value="Prohead_protease"/>
</dbReference>
<dbReference type="NCBIfam" id="TIGR01554">
    <property type="entry name" value="major_cap_HK97"/>
    <property type="match status" value="1"/>
</dbReference>
<evidence type="ECO:0000256" key="1">
    <source>
        <dbReference type="ARBA" id="ARBA00004328"/>
    </source>
</evidence>
<dbReference type="InterPro" id="IPR054612">
    <property type="entry name" value="Phage_capsid-like_C"/>
</dbReference>
<name>A0AA95MPI3_9BACI</name>
<dbReference type="SUPFAM" id="SSF56563">
    <property type="entry name" value="Major capsid protein gp5"/>
    <property type="match status" value="1"/>
</dbReference>
<accession>A0AA95MPI3</accession>
<dbReference type="RefSeq" id="WP_066083871.1">
    <property type="nucleotide sequence ID" value="NZ_CP126114.1"/>
</dbReference>
<evidence type="ECO:0000259" key="6">
    <source>
        <dbReference type="Pfam" id="PF05065"/>
    </source>
</evidence>
<keyword evidence="3" id="KW-0645">Protease</keyword>
<sequence length="514" mass="56949">MKIELRFQSTKLRANKDASLTVSGYVNKTGQLSNVLGTTKRFKEKIAKGAFSKAIQNAHRDIDFLAEHNSKLILASTRNGSLELLEDEQGLFISAKIASTSWGKDYYELINSGILRNMSFGFRTVKDSWKSLGDGLYERTIEELELFEVSVVKDPAYSQSSIAARGIELVEEVEIPSNVKLLNKKTESSVNKNEEKTNNMKTEFRYVKTKETEAAEKRNAECRQVEEYFRGEERALQTLQNGSQLVPENVHQEIIKKLEETAPVFGRARKFQTVAGSLKIPRETSTDQAGFVGEGQDVREMAISIGEVKLEQKRVGAAISLTNQLIHDSATNIVGYVADLLARRVGKTIEKSIFTGNSAEEFRGIVHDKEIANVEVANINSVGVDQLMDIYNSIHPDYLSGSAFYMQREAFNIISKLKDAAGHFYMQNGFVNGKLTYTLFGAEVIVTNSLTATNPIVFGNVGLGYGVMIKGESGLQMITDTKNALSGTRLLVHDMYCDGAVFNPEVLAKLTVTA</sequence>
<proteinExistence type="predicted"/>
<evidence type="ECO:0000256" key="3">
    <source>
        <dbReference type="ARBA" id="ARBA00022670"/>
    </source>
</evidence>
<organism evidence="7 8">
    <name type="scientific">Neobacillus novalis</name>
    <dbReference type="NCBI Taxonomy" id="220687"/>
    <lineage>
        <taxon>Bacteria</taxon>
        <taxon>Bacillati</taxon>
        <taxon>Bacillota</taxon>
        <taxon>Bacilli</taxon>
        <taxon>Bacillales</taxon>
        <taxon>Bacillaceae</taxon>
        <taxon>Neobacillus</taxon>
    </lineage>
</organism>
<evidence type="ECO:0000256" key="4">
    <source>
        <dbReference type="ARBA" id="ARBA00022801"/>
    </source>
</evidence>
<dbReference type="Gene3D" id="3.30.2400.10">
    <property type="entry name" value="Major capsid protein gp5"/>
    <property type="match status" value="1"/>
</dbReference>
<evidence type="ECO:0000313" key="8">
    <source>
        <dbReference type="Proteomes" id="UP001178288"/>
    </source>
</evidence>
<keyword evidence="2" id="KW-1188">Viral release from host cell</keyword>
<dbReference type="NCBIfam" id="TIGR01543">
    <property type="entry name" value="proheadase_HK97"/>
    <property type="match status" value="1"/>
</dbReference>
<dbReference type="GO" id="GO:0006508">
    <property type="term" value="P:proteolysis"/>
    <property type="evidence" value="ECO:0007669"/>
    <property type="project" value="UniProtKB-KW"/>
</dbReference>
<dbReference type="Pfam" id="PF05065">
    <property type="entry name" value="Phage_capsid"/>
    <property type="match status" value="1"/>
</dbReference>
<dbReference type="EMBL" id="CP126114">
    <property type="protein sequence ID" value="WHY87571.1"/>
    <property type="molecule type" value="Genomic_DNA"/>
</dbReference>
<evidence type="ECO:0000313" key="7">
    <source>
        <dbReference type="EMBL" id="WHY87571.1"/>
    </source>
</evidence>
<dbReference type="Proteomes" id="UP001178288">
    <property type="component" value="Chromosome"/>
</dbReference>
<dbReference type="Gene3D" id="3.30.2320.10">
    <property type="entry name" value="hypothetical protein PF0899 domain"/>
    <property type="match status" value="1"/>
</dbReference>
<dbReference type="InterPro" id="IPR054613">
    <property type="entry name" value="Peptidase_S78_dom"/>
</dbReference>
<evidence type="ECO:0000256" key="2">
    <source>
        <dbReference type="ARBA" id="ARBA00022612"/>
    </source>
</evidence>
<feature type="domain" description="Prohead serine protease" evidence="5">
    <location>
        <begin position="10"/>
        <end position="168"/>
    </location>
</feature>
<comment type="subcellular location">
    <subcellularLocation>
        <location evidence="1">Virion</location>
    </subcellularLocation>
</comment>
<protein>
    <submittedName>
        <fullName evidence="7">Phage major capsid protein</fullName>
    </submittedName>
</protein>
<gene>
    <name evidence="7" type="ORF">QNH39_07005</name>
</gene>
<reference evidence="7" key="1">
    <citation type="submission" date="2023-05" db="EMBL/GenBank/DDBJ databases">
        <title>Comparative genomics of Bacillaceae isolates and their secondary metabolite potential.</title>
        <authorList>
            <person name="Song L."/>
            <person name="Nielsen L.J."/>
            <person name="Mohite O."/>
            <person name="Xu X."/>
            <person name="Weber T."/>
            <person name="Kovacs A.T."/>
        </authorList>
    </citation>
    <scope>NUCLEOTIDE SEQUENCE</scope>
    <source>
        <strain evidence="7">XLM17</strain>
    </source>
</reference>
<dbReference type="KEGG" id="nnv:QNH39_07005"/>
<dbReference type="Pfam" id="PF04586">
    <property type="entry name" value="Peptidase_S78"/>
    <property type="match status" value="1"/>
</dbReference>
<dbReference type="AlphaFoldDB" id="A0AA95MPI3"/>
<dbReference type="InterPro" id="IPR024455">
    <property type="entry name" value="Phage_capsid"/>
</dbReference>
<evidence type="ECO:0000259" key="5">
    <source>
        <dbReference type="Pfam" id="PF04586"/>
    </source>
</evidence>
<keyword evidence="4" id="KW-0378">Hydrolase</keyword>
<feature type="domain" description="Phage capsid-like C-terminal" evidence="6">
    <location>
        <begin position="242"/>
        <end position="511"/>
    </location>
</feature>
<dbReference type="GO" id="GO:0008233">
    <property type="term" value="F:peptidase activity"/>
    <property type="evidence" value="ECO:0007669"/>
    <property type="project" value="UniProtKB-KW"/>
</dbReference>